<dbReference type="EMBL" id="JAPFIT010000030">
    <property type="protein sequence ID" value="MDC5742799.1"/>
    <property type="molecule type" value="Genomic_DNA"/>
</dbReference>
<reference evidence="2" key="1">
    <citation type="submission" date="2022-11" db="EMBL/GenBank/DDBJ databases">
        <title>Role of the vibriolysin VemA secreted by the emergent pathogen Vibrio europaeus in the colonization of Manila clam mucus.</title>
        <authorList>
            <person name="Martinez C."/>
            <person name="Rodriguez S."/>
            <person name="Vences A."/>
            <person name="Barja J.L."/>
            <person name="Toranzo A.E."/>
            <person name="Dubert J."/>
        </authorList>
    </citation>
    <scope>NUCLEOTIDE SEQUENCE</scope>
    <source>
        <strain evidence="2">3454</strain>
    </source>
</reference>
<dbReference type="Proteomes" id="UP001150001">
    <property type="component" value="Unassembled WGS sequence"/>
</dbReference>
<evidence type="ECO:0000313" key="3">
    <source>
        <dbReference type="Proteomes" id="UP001150001"/>
    </source>
</evidence>
<keyword evidence="2" id="KW-0648">Protein biosynthesis</keyword>
<feature type="domain" description="Replication initiation protein-like C-terminal" evidence="1">
    <location>
        <begin position="205"/>
        <end position="364"/>
    </location>
</feature>
<keyword evidence="3" id="KW-1185">Reference proteome</keyword>
<organism evidence="2 3">
    <name type="scientific">Vibrio europaeus</name>
    <dbReference type="NCBI Taxonomy" id="300876"/>
    <lineage>
        <taxon>Bacteria</taxon>
        <taxon>Pseudomonadati</taxon>
        <taxon>Pseudomonadota</taxon>
        <taxon>Gammaproteobacteria</taxon>
        <taxon>Vibrionales</taxon>
        <taxon>Vibrionaceae</taxon>
        <taxon>Vibrio</taxon>
        <taxon>Vibrio oreintalis group</taxon>
    </lineage>
</organism>
<sequence>MNKTVIDYVSFSGSPLLLERCKDMAKQRFALEQINEFESMNMVAVAQREQTKIAHFGENLAQVLGCIESEDFANKDLYFAALDKELINADVRIDTDVSFNECYQRLISNIGIDMLDTLCHGEIESFLEVLADEISYEQNEWTLERRGGFSGYRYSAKLLCNGTQAGLVAWGAANFGYYVSFSGKGCEAINMEALHKALKQMVGAKLTRVDIALDDLQGNVSIEDIKDKYLDGQFITRGTPPSAGEFRGYQSMSPQDRKKCGFVADAGHTFYVGARENGKVFRAYDKAAQMKCEAYPNWNRFEVQIGNRYRVIPLEVLIDPDPYFAGSYPALASLIDDVEPIAISTTKIKFMTSFENAVKHARVQYGKLVNAMRQLYDDDKQILETLTKGLELNDIPDRINFPVGRDLHLEKTGEIPCH</sequence>
<protein>
    <submittedName>
        <fullName evidence="2">Replication initiation factor domain-containing protein</fullName>
    </submittedName>
</protein>
<comment type="caution">
    <text evidence="2">The sequence shown here is derived from an EMBL/GenBank/DDBJ whole genome shotgun (WGS) entry which is preliminary data.</text>
</comment>
<evidence type="ECO:0000313" key="2">
    <source>
        <dbReference type="EMBL" id="MDC5742799.1"/>
    </source>
</evidence>
<keyword evidence="2" id="KW-0396">Initiation factor</keyword>
<gene>
    <name evidence="2" type="ORF">OPW20_22335</name>
</gene>
<dbReference type="GO" id="GO:0003743">
    <property type="term" value="F:translation initiation factor activity"/>
    <property type="evidence" value="ECO:0007669"/>
    <property type="project" value="UniProtKB-KW"/>
</dbReference>
<evidence type="ECO:0000259" key="1">
    <source>
        <dbReference type="Pfam" id="PF02486"/>
    </source>
</evidence>
<name>A0ABT5GZU6_9VIBR</name>
<proteinExistence type="predicted"/>
<dbReference type="GeneID" id="78074923"/>
<dbReference type="InterPro" id="IPR003491">
    <property type="entry name" value="REP-like_C"/>
</dbReference>
<dbReference type="Pfam" id="PF02486">
    <property type="entry name" value="Rep_trans"/>
    <property type="match status" value="1"/>
</dbReference>
<accession>A0ABT5GZU6</accession>
<dbReference type="RefSeq" id="WP_198927995.1">
    <property type="nucleotide sequence ID" value="NZ_JAPFIM010000024.1"/>
</dbReference>